<dbReference type="PROSITE" id="PS51257">
    <property type="entry name" value="PROKAR_LIPOPROTEIN"/>
    <property type="match status" value="1"/>
</dbReference>
<dbReference type="EMBL" id="NHRY01000114">
    <property type="protein sequence ID" value="PPQ34318.1"/>
    <property type="molecule type" value="Genomic_DNA"/>
</dbReference>
<keyword evidence="2" id="KW-0732">Signal</keyword>
<organism evidence="5 6">
    <name type="scientific">Rhodopila globiformis</name>
    <name type="common">Rhodopseudomonas globiformis</name>
    <dbReference type="NCBI Taxonomy" id="1071"/>
    <lineage>
        <taxon>Bacteria</taxon>
        <taxon>Pseudomonadati</taxon>
        <taxon>Pseudomonadota</taxon>
        <taxon>Alphaproteobacteria</taxon>
        <taxon>Acetobacterales</taxon>
        <taxon>Acetobacteraceae</taxon>
        <taxon>Rhodopila</taxon>
    </lineage>
</organism>
<evidence type="ECO:0000256" key="1">
    <source>
        <dbReference type="ARBA" id="ARBA00010062"/>
    </source>
</evidence>
<comment type="similarity">
    <text evidence="1">Belongs to the leucine-binding protein family.</text>
</comment>
<sequence length="419" mass="42884">MRQRAFLFLICVLTLSGCGEQLSGRYGPGNQIGPGGASPLGMGGGNPSAAGQKVAILLPLTGPLADRAKDMLQAAQLASQNGGPTLDVIDTGGSPAGAATAAQAAVRAGDSMILGPLTSAETASVAPIARGAHIPVLAYTNDTAQSQPGVWILGITPGQQIRRLVAAAQAQGKNQFAALLPSTGFGRAMADGLTKALEADRLPPATIRMHSSGMASITAATKDVSDYADRRGPIDAKVKEARALGTPEGRREAQELARTPIPPPPFNVLLLADTGEALQELAAVLPYYDVDRSMVQIIGPALWASPASGSGAVSGAWYAAPDTSSRSNLERDYTAKYGTPPSPLADLAFDSVSIAAVILGRGSADTAILTQPAGFVGVDGWLMFMPDGQVRRGLAVYRIERGGPALIDPAPQAPNVPGV</sequence>
<name>A0A2S6NI90_RHOGL</name>
<gene>
    <name evidence="5" type="ORF">CCS01_11120</name>
</gene>
<dbReference type="CDD" id="cd06339">
    <property type="entry name" value="PBP1_YraM_LppC_lipoprotein-like"/>
    <property type="match status" value="1"/>
</dbReference>
<dbReference type="RefSeq" id="WP_104518925.1">
    <property type="nucleotide sequence ID" value="NZ_NHRY01000114.1"/>
</dbReference>
<protein>
    <recommendedName>
        <fullName evidence="4">Leucine-binding protein domain-containing protein</fullName>
    </recommendedName>
</protein>
<evidence type="ECO:0000259" key="4">
    <source>
        <dbReference type="Pfam" id="PF13458"/>
    </source>
</evidence>
<dbReference type="AlphaFoldDB" id="A0A2S6NI90"/>
<evidence type="ECO:0000256" key="2">
    <source>
        <dbReference type="ARBA" id="ARBA00022729"/>
    </source>
</evidence>
<accession>A0A2S6NI90</accession>
<proteinExistence type="inferred from homology"/>
<keyword evidence="3" id="KW-0813">Transport</keyword>
<dbReference type="Proteomes" id="UP000239724">
    <property type="component" value="Unassembled WGS sequence"/>
</dbReference>
<keyword evidence="6" id="KW-1185">Reference proteome</keyword>
<dbReference type="OrthoDB" id="7210494at2"/>
<reference evidence="5 6" key="1">
    <citation type="journal article" date="2018" name="Arch. Microbiol.">
        <title>New insights into the metabolic potential of the phototrophic purple bacterium Rhodopila globiformis DSM 161(T) from its draft genome sequence and evidence for a vanadium-dependent nitrogenase.</title>
        <authorList>
            <person name="Imhoff J.F."/>
            <person name="Rahn T."/>
            <person name="Kunzel S."/>
            <person name="Neulinger S.C."/>
        </authorList>
    </citation>
    <scope>NUCLEOTIDE SEQUENCE [LARGE SCALE GENOMIC DNA]</scope>
    <source>
        <strain evidence="5 6">DSM 161</strain>
    </source>
</reference>
<feature type="domain" description="Leucine-binding protein" evidence="4">
    <location>
        <begin position="52"/>
        <end position="403"/>
    </location>
</feature>
<evidence type="ECO:0000256" key="3">
    <source>
        <dbReference type="ARBA" id="ARBA00022970"/>
    </source>
</evidence>
<dbReference type="PANTHER" id="PTHR30483:SF6">
    <property type="entry name" value="PERIPLASMIC BINDING PROTEIN OF ABC TRANSPORTER FOR NATURAL AMINO ACIDS"/>
    <property type="match status" value="1"/>
</dbReference>
<evidence type="ECO:0000313" key="5">
    <source>
        <dbReference type="EMBL" id="PPQ34318.1"/>
    </source>
</evidence>
<keyword evidence="3" id="KW-0029">Amino-acid transport</keyword>
<dbReference type="InterPro" id="IPR028082">
    <property type="entry name" value="Peripla_BP_I"/>
</dbReference>
<dbReference type="Pfam" id="PF13458">
    <property type="entry name" value="Peripla_BP_6"/>
    <property type="match status" value="1"/>
</dbReference>
<evidence type="ECO:0000313" key="6">
    <source>
        <dbReference type="Proteomes" id="UP000239724"/>
    </source>
</evidence>
<dbReference type="GO" id="GO:0006865">
    <property type="term" value="P:amino acid transport"/>
    <property type="evidence" value="ECO:0007669"/>
    <property type="project" value="UniProtKB-KW"/>
</dbReference>
<dbReference type="Gene3D" id="3.40.50.2300">
    <property type="match status" value="2"/>
</dbReference>
<dbReference type="InterPro" id="IPR028081">
    <property type="entry name" value="Leu-bd"/>
</dbReference>
<comment type="caution">
    <text evidence="5">The sequence shown here is derived from an EMBL/GenBank/DDBJ whole genome shotgun (WGS) entry which is preliminary data.</text>
</comment>
<dbReference type="PANTHER" id="PTHR30483">
    <property type="entry name" value="LEUCINE-SPECIFIC-BINDING PROTEIN"/>
    <property type="match status" value="1"/>
</dbReference>
<dbReference type="SUPFAM" id="SSF53822">
    <property type="entry name" value="Periplasmic binding protein-like I"/>
    <property type="match status" value="1"/>
</dbReference>
<dbReference type="InterPro" id="IPR051010">
    <property type="entry name" value="BCAA_transport"/>
</dbReference>